<evidence type="ECO:0000256" key="5">
    <source>
        <dbReference type="SAM" id="SignalP"/>
    </source>
</evidence>
<dbReference type="GO" id="GO:0005549">
    <property type="term" value="F:odorant binding"/>
    <property type="evidence" value="ECO:0007669"/>
    <property type="project" value="InterPro"/>
</dbReference>
<dbReference type="SUPFAM" id="SSF47565">
    <property type="entry name" value="Insect pheromone/odorant-binding proteins"/>
    <property type="match status" value="2"/>
</dbReference>
<proteinExistence type="inferred from homology"/>
<keyword evidence="7" id="KW-1185">Reference proteome</keyword>
<evidence type="ECO:0000256" key="4">
    <source>
        <dbReference type="ARBA" id="ARBA00022729"/>
    </source>
</evidence>
<sequence>MRLLALLAVYLLSLVFGCHALLQGEAHILAKCLSNYGGLNAANAERLERYKQWSPNYEEVPCFTQCYLSEMFDFYDKVAGFNGQRLRQRFSPALVEACSSQLRLHDQSSDSSCEHAYVGFHCLVSLENDPFVLIESMPNATRAAKSVMKQCLQQVEQEQWSRLADYAKFPVVEPIPCYTRCFISQLQLFDERTRRWRLPAMRQSLGVPQPAAPVSGCAKRRGRNPCANFYEQFTCFVMAAKV</sequence>
<dbReference type="InterPro" id="IPR006170">
    <property type="entry name" value="PBP/GOBP"/>
</dbReference>
<dbReference type="Pfam" id="PF01395">
    <property type="entry name" value="PBP_GOBP"/>
    <property type="match status" value="2"/>
</dbReference>
<dbReference type="OrthoDB" id="7929458at2759"/>
<feature type="chain" id="PRO_5005793282" evidence="5">
    <location>
        <begin position="21"/>
        <end position="242"/>
    </location>
</feature>
<dbReference type="SMART" id="SM00708">
    <property type="entry name" value="PhBP"/>
    <property type="match status" value="2"/>
</dbReference>
<dbReference type="PANTHER" id="PTHR11857">
    <property type="entry name" value="ODORANT BINDING PROTEIN-RELATED"/>
    <property type="match status" value="1"/>
</dbReference>
<dbReference type="PROSITE" id="PS51257">
    <property type="entry name" value="PROKAR_LIPOPROTEIN"/>
    <property type="match status" value="1"/>
</dbReference>
<reference evidence="6 7" key="1">
    <citation type="submission" date="2015-08" db="EMBL/GenBank/DDBJ databases">
        <title>Ancestral chromatin configuration constrains chromatin evolution on differentiating sex chromosomes in Drosophila.</title>
        <authorList>
            <person name="Zhou Q."/>
            <person name="Bachtrog D."/>
        </authorList>
    </citation>
    <scope>NUCLEOTIDE SEQUENCE [LARGE SCALE GENOMIC DNA]</scope>
    <source>
        <tissue evidence="6">Whole larvae</tissue>
    </source>
</reference>
<comment type="subcellular location">
    <subcellularLocation>
        <location evidence="1">Secreted</location>
    </subcellularLocation>
</comment>
<evidence type="ECO:0000256" key="1">
    <source>
        <dbReference type="ARBA" id="ARBA00004613"/>
    </source>
</evidence>
<comment type="similarity">
    <text evidence="2">Belongs to the PBP/GOBP family.</text>
</comment>
<dbReference type="GO" id="GO:0005615">
    <property type="term" value="C:extracellular space"/>
    <property type="evidence" value="ECO:0007669"/>
    <property type="project" value="TreeGrafter"/>
</dbReference>
<protein>
    <submittedName>
        <fullName evidence="6">Obp83cd</fullName>
    </submittedName>
</protein>
<dbReference type="Gene3D" id="1.10.238.20">
    <property type="entry name" value="Pheromone/general odorant binding protein domain"/>
    <property type="match status" value="2"/>
</dbReference>
<evidence type="ECO:0000256" key="2">
    <source>
        <dbReference type="ARBA" id="ARBA00008098"/>
    </source>
</evidence>
<gene>
    <name evidence="6" type="ORF">Dbus_chr3Rg1171</name>
</gene>
<evidence type="ECO:0000313" key="7">
    <source>
        <dbReference type="Proteomes" id="UP000494163"/>
    </source>
</evidence>
<dbReference type="AlphaFoldDB" id="A0A0M4EID9"/>
<dbReference type="GO" id="GO:0007608">
    <property type="term" value="P:sensory perception of smell"/>
    <property type="evidence" value="ECO:0007669"/>
    <property type="project" value="TreeGrafter"/>
</dbReference>
<evidence type="ECO:0000256" key="3">
    <source>
        <dbReference type="ARBA" id="ARBA00022525"/>
    </source>
</evidence>
<name>A0A0M4EID9_DROBS</name>
<dbReference type="OMA" id="PCFTRCF"/>
<dbReference type="Proteomes" id="UP000494163">
    <property type="component" value="Chromosome 3R"/>
</dbReference>
<dbReference type="PANTHER" id="PTHR11857:SF43">
    <property type="entry name" value="GEO07291P1-RELATED"/>
    <property type="match status" value="1"/>
</dbReference>
<organism evidence="6 7">
    <name type="scientific">Drosophila busckii</name>
    <name type="common">Fruit fly</name>
    <dbReference type="NCBI Taxonomy" id="30019"/>
    <lineage>
        <taxon>Eukaryota</taxon>
        <taxon>Metazoa</taxon>
        <taxon>Ecdysozoa</taxon>
        <taxon>Arthropoda</taxon>
        <taxon>Hexapoda</taxon>
        <taxon>Insecta</taxon>
        <taxon>Pterygota</taxon>
        <taxon>Neoptera</taxon>
        <taxon>Endopterygota</taxon>
        <taxon>Diptera</taxon>
        <taxon>Brachycera</taxon>
        <taxon>Muscomorpha</taxon>
        <taxon>Ephydroidea</taxon>
        <taxon>Drosophilidae</taxon>
        <taxon>Drosophila</taxon>
    </lineage>
</organism>
<keyword evidence="3" id="KW-0964">Secreted</keyword>
<dbReference type="EMBL" id="CP012526">
    <property type="protein sequence ID" value="ALC46421.1"/>
    <property type="molecule type" value="Genomic_DNA"/>
</dbReference>
<keyword evidence="4 5" id="KW-0732">Signal</keyword>
<accession>A0A0M4EID9</accession>
<evidence type="ECO:0000313" key="6">
    <source>
        <dbReference type="EMBL" id="ALC46421.1"/>
    </source>
</evidence>
<feature type="signal peptide" evidence="5">
    <location>
        <begin position="1"/>
        <end position="20"/>
    </location>
</feature>
<dbReference type="InterPro" id="IPR036728">
    <property type="entry name" value="PBP_GOBP_sf"/>
</dbReference>